<reference evidence="3 4" key="1">
    <citation type="journal article" date="2014" name="Int. J. Syst. Evol. Microbiol.">
        <title>Complete genome sequence of Corynebacterium casei LMG S-19264T (=DSM 44701T), isolated from a smear-ripened cheese.</title>
        <authorList>
            <consortium name="US DOE Joint Genome Institute (JGI-PGF)"/>
            <person name="Walter F."/>
            <person name="Albersmeier A."/>
            <person name="Kalinowski J."/>
            <person name="Ruckert C."/>
        </authorList>
    </citation>
    <scope>NUCLEOTIDE SEQUENCE [LARGE SCALE GENOMIC DNA]</scope>
    <source>
        <strain evidence="3 4">NBRC 112289</strain>
    </source>
</reference>
<evidence type="ECO:0000313" key="3">
    <source>
        <dbReference type="EMBL" id="GMA29711.1"/>
    </source>
</evidence>
<dbReference type="Proteomes" id="UP001157160">
    <property type="component" value="Unassembled WGS sequence"/>
</dbReference>
<protein>
    <recommendedName>
        <fullName evidence="2">Four-carbon acid sugar kinase N-terminal domain-containing protein</fullName>
    </recommendedName>
</protein>
<dbReference type="SUPFAM" id="SSF142764">
    <property type="entry name" value="YgbK-like"/>
    <property type="match status" value="1"/>
</dbReference>
<evidence type="ECO:0000259" key="2">
    <source>
        <dbReference type="Pfam" id="PF07005"/>
    </source>
</evidence>
<dbReference type="Pfam" id="PF07005">
    <property type="entry name" value="SBD_N"/>
    <property type="match status" value="1"/>
</dbReference>
<evidence type="ECO:0000313" key="4">
    <source>
        <dbReference type="Proteomes" id="UP001157160"/>
    </source>
</evidence>
<comment type="caution">
    <text evidence="3">The sequence shown here is derived from an EMBL/GenBank/DDBJ whole genome shotgun (WGS) entry which is preliminary data.</text>
</comment>
<keyword evidence="4" id="KW-1185">Reference proteome</keyword>
<dbReference type="InterPro" id="IPR037051">
    <property type="entry name" value="4-carb_acid_sugar_kinase_N_sf"/>
</dbReference>
<dbReference type="EMBL" id="BSUL01000001">
    <property type="protein sequence ID" value="GMA29711.1"/>
    <property type="molecule type" value="Genomic_DNA"/>
</dbReference>
<evidence type="ECO:0000256" key="1">
    <source>
        <dbReference type="SAM" id="MobiDB-lite"/>
    </source>
</evidence>
<organism evidence="3 4">
    <name type="scientific">Arenivirga flava</name>
    <dbReference type="NCBI Taxonomy" id="1930060"/>
    <lineage>
        <taxon>Bacteria</taxon>
        <taxon>Bacillati</taxon>
        <taxon>Actinomycetota</taxon>
        <taxon>Actinomycetes</taxon>
        <taxon>Micrococcales</taxon>
        <taxon>Microbacteriaceae</taxon>
        <taxon>Arenivirga</taxon>
    </lineage>
</organism>
<name>A0AA37UMP1_9MICO</name>
<sequence length="300" mass="31578">MHPTIPAERPVDEAALLAAYPHPLDTSAAEVAARVAGSGRVLVVLDDDPTGTQSVADLPVLTRWQRDDLVWALGRGAAAVYVLTNTRSLGPDDAAQRNREVVRAALAAADEVGVRVGFVSRSDSTLRGHFPLETDVIAETLAEAGAPRPDGVLVVPAFPDAGRITIGGVHWMRGDGGLTPVAETEFARDATFGFGSSDLRDYVAEKTGGTVPAERVLALTLDVIRSGPEAVAALLRRAADATPSSSTPSRRATCAPWRSASSSSRWRGAPSCTGWARRSCAPASARRCARRSPRPRCSPT</sequence>
<gene>
    <name evidence="3" type="ORF">GCM10025874_29640</name>
</gene>
<dbReference type="Gene3D" id="3.40.50.10840">
    <property type="entry name" value="Putative sugar-binding, N-terminal domain"/>
    <property type="match status" value="1"/>
</dbReference>
<feature type="region of interest" description="Disordered" evidence="1">
    <location>
        <begin position="238"/>
        <end position="276"/>
    </location>
</feature>
<feature type="domain" description="Four-carbon acid sugar kinase N-terminal" evidence="2">
    <location>
        <begin position="42"/>
        <end position="240"/>
    </location>
</feature>
<dbReference type="AlphaFoldDB" id="A0AA37UMP1"/>
<proteinExistence type="predicted"/>
<dbReference type="InterPro" id="IPR010737">
    <property type="entry name" value="4-carb_acid_sugar_kinase_N"/>
</dbReference>
<accession>A0AA37UMP1</accession>